<sequence>MEIIPDRSEITAEFTWDRDSVYESDEEWRRTVDELSERVEELSNYEGSVTTDASTLLEAFELYETIFRDVETVTVYAEMRHSEDTRDQTAQAMSARAQAFATTARSKVSFLRREIQELTEQEFAEFAAEEPSLERYEVLIDDILRMKPHTRSTEVESLLADLSDVMSAPSAIYSTLTSADITFPTVEDEQNESIGITQNNFSTLLKRSDRGFRRRVYETYCGEWDELRHTIASAYSKQVTTNVKNAHARNYDTARKAALDGPNVPTEVYDTLVQTITDSLEPFHRHLRLKRGALKVDKLHMWDLHAPLMEEDVPEIPYEQACEHIVNAVEPLGETYRDRLADGLNDGWIDVYETAGKQWGAAHIGSYDTKPFVRLNYKGDVKSMYTFAHELGHAMHSVYSQESQPYIYTHYSTFIAEVASNVNEALLVHYLLETVDDVTLCASILDAYLERVRSMLYSQTMHAEFEHRVHELREAGEPLTADRIDELYRDLKTRYFSPAVVDDHATRQWMRISHFFNSFSVYQYATGISAALAIVEDILENGTEAATDYRSMLRRGGRGYPLDVLDAVDIDMHRSETIELAIEAYDSWLDELESIAT</sequence>
<feature type="domain" description="Peptidase M3A/M3B catalytic" evidence="7">
    <location>
        <begin position="204"/>
        <end position="581"/>
    </location>
</feature>
<comment type="caution">
    <text evidence="9">The sequence shown here is derived from an EMBL/GenBank/DDBJ whole genome shotgun (WGS) entry which is preliminary data.</text>
</comment>
<dbReference type="Pfam" id="PF08439">
    <property type="entry name" value="Peptidase_M3_N"/>
    <property type="match status" value="1"/>
</dbReference>
<dbReference type="InterPro" id="IPR001567">
    <property type="entry name" value="Pept_M3A_M3B_dom"/>
</dbReference>
<dbReference type="Gene3D" id="1.10.1370.20">
    <property type="entry name" value="Oligoendopeptidase f, C-terminal domain"/>
    <property type="match status" value="1"/>
</dbReference>
<evidence type="ECO:0000313" key="9">
    <source>
        <dbReference type="EMBL" id="OLZ40852.1"/>
    </source>
</evidence>
<dbReference type="PANTHER" id="PTHR11804">
    <property type="entry name" value="PROTEASE M3 THIMET OLIGOPEPTIDASE-RELATED"/>
    <property type="match status" value="1"/>
</dbReference>
<dbReference type="AlphaFoldDB" id="A0A1S8AW09"/>
<accession>A0A1S8AW09</accession>
<dbReference type="NCBIfam" id="TIGR00181">
    <property type="entry name" value="pepF"/>
    <property type="match status" value="1"/>
</dbReference>
<dbReference type="Pfam" id="PF01432">
    <property type="entry name" value="Peptidase_M3"/>
    <property type="match status" value="1"/>
</dbReference>
<dbReference type="PANTHER" id="PTHR11804:SF84">
    <property type="entry name" value="SACCHAROLYSIN"/>
    <property type="match status" value="1"/>
</dbReference>
<dbReference type="InterPro" id="IPR013647">
    <property type="entry name" value="OligopepF_N_dom"/>
</dbReference>
<evidence type="ECO:0000256" key="2">
    <source>
        <dbReference type="ARBA" id="ARBA00022670"/>
    </source>
</evidence>
<dbReference type="InterPro" id="IPR045090">
    <property type="entry name" value="Pept_M3A_M3B"/>
</dbReference>
<keyword evidence="5" id="KW-0862">Zinc</keyword>
<keyword evidence="2" id="KW-0645">Protease</keyword>
<evidence type="ECO:0000313" key="10">
    <source>
        <dbReference type="Proteomes" id="UP000189370"/>
    </source>
</evidence>
<evidence type="ECO:0000256" key="5">
    <source>
        <dbReference type="ARBA" id="ARBA00022833"/>
    </source>
</evidence>
<dbReference type="Gene3D" id="1.20.140.70">
    <property type="entry name" value="Oligopeptidase f, N-terminal domain"/>
    <property type="match status" value="1"/>
</dbReference>
<protein>
    <submittedName>
        <fullName evidence="9">Oligoendopeptidase F</fullName>
    </submittedName>
</protein>
<dbReference type="Proteomes" id="UP000189370">
    <property type="component" value="Unassembled WGS sequence"/>
</dbReference>
<gene>
    <name evidence="9" type="ORF">A6E15_07545</name>
</gene>
<organism evidence="9 10">
    <name type="scientific">Natrinema saccharevitans</name>
    <dbReference type="NCBI Taxonomy" id="301967"/>
    <lineage>
        <taxon>Archaea</taxon>
        <taxon>Methanobacteriati</taxon>
        <taxon>Methanobacteriota</taxon>
        <taxon>Stenosarchaea group</taxon>
        <taxon>Halobacteria</taxon>
        <taxon>Halobacteriales</taxon>
        <taxon>Natrialbaceae</taxon>
        <taxon>Natrinema</taxon>
    </lineage>
</organism>
<feature type="domain" description="Oligopeptidase F N-terminal" evidence="8">
    <location>
        <begin position="114"/>
        <end position="183"/>
    </location>
</feature>
<evidence type="ECO:0000259" key="8">
    <source>
        <dbReference type="Pfam" id="PF08439"/>
    </source>
</evidence>
<keyword evidence="3" id="KW-0479">Metal-binding</keyword>
<dbReference type="InterPro" id="IPR042088">
    <property type="entry name" value="OligoPept_F_C"/>
</dbReference>
<evidence type="ECO:0000256" key="6">
    <source>
        <dbReference type="ARBA" id="ARBA00023049"/>
    </source>
</evidence>
<evidence type="ECO:0000259" key="7">
    <source>
        <dbReference type="Pfam" id="PF01432"/>
    </source>
</evidence>
<dbReference type="RefSeq" id="WP_076145208.1">
    <property type="nucleotide sequence ID" value="NZ_LWLN01000001.1"/>
</dbReference>
<dbReference type="GO" id="GO:0004222">
    <property type="term" value="F:metalloendopeptidase activity"/>
    <property type="evidence" value="ECO:0007669"/>
    <property type="project" value="InterPro"/>
</dbReference>
<dbReference type="EMBL" id="LWLN01000001">
    <property type="protein sequence ID" value="OLZ40852.1"/>
    <property type="molecule type" value="Genomic_DNA"/>
</dbReference>
<keyword evidence="4" id="KW-0378">Hydrolase</keyword>
<evidence type="ECO:0000256" key="3">
    <source>
        <dbReference type="ARBA" id="ARBA00022723"/>
    </source>
</evidence>
<name>A0A1S8AW09_9EURY</name>
<dbReference type="CDD" id="cd09608">
    <property type="entry name" value="M3B_PepF"/>
    <property type="match status" value="1"/>
</dbReference>
<evidence type="ECO:0000256" key="1">
    <source>
        <dbReference type="ARBA" id="ARBA00001947"/>
    </source>
</evidence>
<dbReference type="STRING" id="301967.A6E15_07545"/>
<comment type="cofactor">
    <cofactor evidence="1">
        <name>Zn(2+)</name>
        <dbReference type="ChEBI" id="CHEBI:29105"/>
    </cofactor>
</comment>
<dbReference type="GO" id="GO:0046872">
    <property type="term" value="F:metal ion binding"/>
    <property type="evidence" value="ECO:0007669"/>
    <property type="project" value="UniProtKB-KW"/>
</dbReference>
<reference evidence="10" key="1">
    <citation type="submission" date="2016-04" db="EMBL/GenBank/DDBJ databases">
        <authorList>
            <person name="Chen S.-C."/>
            <person name="Lai M.-C."/>
        </authorList>
    </citation>
    <scope>NUCLEOTIDE SEQUENCE [LARGE SCALE GENOMIC DNA]</scope>
    <source>
        <strain evidence="10">AB14</strain>
    </source>
</reference>
<dbReference type="OrthoDB" id="275607at2157"/>
<dbReference type="GO" id="GO:0006508">
    <property type="term" value="P:proteolysis"/>
    <property type="evidence" value="ECO:0007669"/>
    <property type="project" value="UniProtKB-KW"/>
</dbReference>
<evidence type="ECO:0000256" key="4">
    <source>
        <dbReference type="ARBA" id="ARBA00022801"/>
    </source>
</evidence>
<dbReference type="GO" id="GO:0006518">
    <property type="term" value="P:peptide metabolic process"/>
    <property type="evidence" value="ECO:0007669"/>
    <property type="project" value="TreeGrafter"/>
</dbReference>
<keyword evidence="6" id="KW-0482">Metalloprotease</keyword>
<proteinExistence type="predicted"/>
<keyword evidence="10" id="KW-1185">Reference proteome</keyword>
<dbReference type="SUPFAM" id="SSF55486">
    <property type="entry name" value="Metalloproteases ('zincins'), catalytic domain"/>
    <property type="match status" value="1"/>
</dbReference>
<dbReference type="Gene3D" id="1.10.287.830">
    <property type="entry name" value="putative peptidase helix hairpin domain like"/>
    <property type="match status" value="1"/>
</dbReference>
<dbReference type="InterPro" id="IPR004438">
    <property type="entry name" value="Peptidase_M3B"/>
</dbReference>